<dbReference type="PROSITE" id="PS00135">
    <property type="entry name" value="TRYPSIN_SER"/>
    <property type="match status" value="1"/>
</dbReference>
<dbReference type="InterPro" id="IPR043504">
    <property type="entry name" value="Peptidase_S1_PA_chymotrypsin"/>
</dbReference>
<accession>A0AA88Y8Z5</accession>
<keyword evidence="6" id="KW-1185">Reference proteome</keyword>
<dbReference type="SMART" id="SM00020">
    <property type="entry name" value="Tryp_SPc"/>
    <property type="match status" value="1"/>
</dbReference>
<dbReference type="Proteomes" id="UP001186944">
    <property type="component" value="Unassembled WGS sequence"/>
</dbReference>
<protein>
    <recommendedName>
        <fullName evidence="4">Peptidase S1 domain-containing protein</fullName>
    </recommendedName>
</protein>
<keyword evidence="3" id="KW-0378">Hydrolase</keyword>
<comment type="caution">
    <text evidence="5">The sequence shown here is derived from an EMBL/GenBank/DDBJ whole genome shotgun (WGS) entry which is preliminary data.</text>
</comment>
<gene>
    <name evidence="5" type="ORF">FSP39_017638</name>
</gene>
<dbReference type="InterPro" id="IPR051487">
    <property type="entry name" value="Ser/Thr_Proteases_Immune/Dev"/>
</dbReference>
<dbReference type="InterPro" id="IPR033116">
    <property type="entry name" value="TRYPSIN_SER"/>
</dbReference>
<dbReference type="Pfam" id="PF00089">
    <property type="entry name" value="Trypsin"/>
    <property type="match status" value="2"/>
</dbReference>
<dbReference type="EMBL" id="VSWD01000006">
    <property type="protein sequence ID" value="KAK3100287.1"/>
    <property type="molecule type" value="Genomic_DNA"/>
</dbReference>
<evidence type="ECO:0000313" key="5">
    <source>
        <dbReference type="EMBL" id="KAK3100287.1"/>
    </source>
</evidence>
<dbReference type="InterPro" id="IPR001254">
    <property type="entry name" value="Trypsin_dom"/>
</dbReference>
<comment type="similarity">
    <text evidence="2">Belongs to the peptidase S1 family. CLIP subfamily.</text>
</comment>
<dbReference type="AlphaFoldDB" id="A0AA88Y8Z5"/>
<keyword evidence="3" id="KW-0720">Serine protease</keyword>
<dbReference type="SUPFAM" id="SSF50494">
    <property type="entry name" value="Trypsin-like serine proteases"/>
    <property type="match status" value="1"/>
</dbReference>
<organism evidence="5 6">
    <name type="scientific">Pinctada imbricata</name>
    <name type="common">Atlantic pearl-oyster</name>
    <name type="synonym">Pinctada martensii</name>
    <dbReference type="NCBI Taxonomy" id="66713"/>
    <lineage>
        <taxon>Eukaryota</taxon>
        <taxon>Metazoa</taxon>
        <taxon>Spiralia</taxon>
        <taxon>Lophotrochozoa</taxon>
        <taxon>Mollusca</taxon>
        <taxon>Bivalvia</taxon>
        <taxon>Autobranchia</taxon>
        <taxon>Pteriomorphia</taxon>
        <taxon>Pterioida</taxon>
        <taxon>Pterioidea</taxon>
        <taxon>Pteriidae</taxon>
        <taxon>Pinctada</taxon>
    </lineage>
</organism>
<keyword evidence="1" id="KW-1015">Disulfide bond</keyword>
<name>A0AA88Y8Z5_PINIB</name>
<dbReference type="InterPro" id="IPR018114">
    <property type="entry name" value="TRYPSIN_HIS"/>
</dbReference>
<evidence type="ECO:0000259" key="4">
    <source>
        <dbReference type="PROSITE" id="PS50240"/>
    </source>
</evidence>
<dbReference type="PROSITE" id="PS50240">
    <property type="entry name" value="TRYPSIN_DOM"/>
    <property type="match status" value="1"/>
</dbReference>
<dbReference type="PROSITE" id="PS00134">
    <property type="entry name" value="TRYPSIN_HIS"/>
    <property type="match status" value="1"/>
</dbReference>
<dbReference type="InterPro" id="IPR001314">
    <property type="entry name" value="Peptidase_S1A"/>
</dbReference>
<evidence type="ECO:0000256" key="2">
    <source>
        <dbReference type="ARBA" id="ARBA00024195"/>
    </source>
</evidence>
<evidence type="ECO:0000256" key="1">
    <source>
        <dbReference type="ARBA" id="ARBA00023157"/>
    </source>
</evidence>
<keyword evidence="3" id="KW-0645">Protease</keyword>
<dbReference type="GO" id="GO:0004252">
    <property type="term" value="F:serine-type endopeptidase activity"/>
    <property type="evidence" value="ECO:0007669"/>
    <property type="project" value="InterPro"/>
</dbReference>
<dbReference type="CDD" id="cd00190">
    <property type="entry name" value="Tryp_SPc"/>
    <property type="match status" value="1"/>
</dbReference>
<reference evidence="5" key="1">
    <citation type="submission" date="2019-08" db="EMBL/GenBank/DDBJ databases">
        <title>The improved chromosome-level genome for the pearl oyster Pinctada fucata martensii using PacBio sequencing and Hi-C.</title>
        <authorList>
            <person name="Zheng Z."/>
        </authorList>
    </citation>
    <scope>NUCLEOTIDE SEQUENCE</scope>
    <source>
        <strain evidence="5">ZZ-2019</strain>
        <tissue evidence="5">Adductor muscle</tissue>
    </source>
</reference>
<evidence type="ECO:0000256" key="3">
    <source>
        <dbReference type="RuleBase" id="RU363034"/>
    </source>
</evidence>
<proteinExistence type="inferred from homology"/>
<dbReference type="Gene3D" id="2.40.10.10">
    <property type="entry name" value="Trypsin-like serine proteases"/>
    <property type="match status" value="2"/>
</dbReference>
<dbReference type="GO" id="GO:0006508">
    <property type="term" value="P:proteolysis"/>
    <property type="evidence" value="ECO:0007669"/>
    <property type="project" value="UniProtKB-KW"/>
</dbReference>
<dbReference type="PANTHER" id="PTHR24256">
    <property type="entry name" value="TRYPTASE-RELATED"/>
    <property type="match status" value="1"/>
</dbReference>
<feature type="domain" description="Peptidase S1" evidence="4">
    <location>
        <begin position="1"/>
        <end position="183"/>
    </location>
</feature>
<evidence type="ECO:0000313" key="6">
    <source>
        <dbReference type="Proteomes" id="UP001186944"/>
    </source>
</evidence>
<dbReference type="PRINTS" id="PR00722">
    <property type="entry name" value="CHYMOTRYPSIN"/>
</dbReference>
<sequence length="186" mass="20261">MASIQYTNGFHFCGGALITPDWVLTAAHCHPDFMYYMPYDLALLELNQSAVIDKDYVNTIDLPAGCEGFLGRMCTIIGWGKNDPKLPDGTGSEFLQESQVTVLGVDSCRNTWGNFIYYGTVCVFTYGVTPCAGDSGGPLVCLDDGYRFVLAGVSSWGDSECGNHPAIYSKVSEHLGWIHDVTKMSS</sequence>
<dbReference type="InterPro" id="IPR009003">
    <property type="entry name" value="Peptidase_S1_PA"/>
</dbReference>